<evidence type="ECO:0000256" key="10">
    <source>
        <dbReference type="ARBA" id="ARBA00093678"/>
    </source>
</evidence>
<protein>
    <recommendedName>
        <fullName evidence="10">Lysophospholipid acyltransferase 7</fullName>
    </recommendedName>
</protein>
<organism evidence="11">
    <name type="scientific">Cyprideis torosa</name>
    <dbReference type="NCBI Taxonomy" id="163714"/>
    <lineage>
        <taxon>Eukaryota</taxon>
        <taxon>Metazoa</taxon>
        <taxon>Ecdysozoa</taxon>
        <taxon>Arthropoda</taxon>
        <taxon>Crustacea</taxon>
        <taxon>Oligostraca</taxon>
        <taxon>Ostracoda</taxon>
        <taxon>Podocopa</taxon>
        <taxon>Podocopida</taxon>
        <taxon>Cytherocopina</taxon>
        <taxon>Cytheroidea</taxon>
        <taxon>Cytherideidae</taxon>
        <taxon>Cyprideis</taxon>
    </lineage>
</organism>
<dbReference type="EMBL" id="OB662881">
    <property type="protein sequence ID" value="CAD7230690.1"/>
    <property type="molecule type" value="Genomic_DNA"/>
</dbReference>
<keyword evidence="4" id="KW-0808">Transferase</keyword>
<accession>A0A7R8WFG0</accession>
<comment type="similarity">
    <text evidence="3">Belongs to the membrane-bound acyltransferase family.</text>
</comment>
<dbReference type="InterPro" id="IPR004299">
    <property type="entry name" value="MBOAT_fam"/>
</dbReference>
<evidence type="ECO:0000256" key="4">
    <source>
        <dbReference type="ARBA" id="ARBA00022679"/>
    </source>
</evidence>
<keyword evidence="8" id="KW-0012">Acyltransferase</keyword>
<evidence type="ECO:0000256" key="6">
    <source>
        <dbReference type="ARBA" id="ARBA00022989"/>
    </source>
</evidence>
<keyword evidence="7" id="KW-0472">Membrane</keyword>
<keyword evidence="6" id="KW-1133">Transmembrane helix</keyword>
<dbReference type="GO" id="GO:0030258">
    <property type="term" value="P:lipid modification"/>
    <property type="evidence" value="ECO:0007669"/>
    <property type="project" value="TreeGrafter"/>
</dbReference>
<evidence type="ECO:0000313" key="11">
    <source>
        <dbReference type="EMBL" id="CAD7230690.1"/>
    </source>
</evidence>
<reference evidence="11" key="1">
    <citation type="submission" date="2020-11" db="EMBL/GenBank/DDBJ databases">
        <authorList>
            <person name="Tran Van P."/>
        </authorList>
    </citation>
    <scope>NUCLEOTIDE SEQUENCE</scope>
</reference>
<comment type="subcellular location">
    <subcellularLocation>
        <location evidence="1">Membrane</location>
        <topology evidence="1">Multi-pass membrane protein</topology>
    </subcellularLocation>
</comment>
<dbReference type="PANTHER" id="PTHR13906">
    <property type="entry name" value="PORCUPINE"/>
    <property type="match status" value="1"/>
</dbReference>
<evidence type="ECO:0000256" key="2">
    <source>
        <dbReference type="ARBA" id="ARBA00005074"/>
    </source>
</evidence>
<dbReference type="PANTHER" id="PTHR13906:SF16">
    <property type="entry name" value="LYSOPHOSPHOLIPID ACYLTRANSFERASE 7"/>
    <property type="match status" value="1"/>
</dbReference>
<evidence type="ECO:0000256" key="7">
    <source>
        <dbReference type="ARBA" id="ARBA00023136"/>
    </source>
</evidence>
<proteinExistence type="inferred from homology"/>
<gene>
    <name evidence="11" type="ORF">CTOB1V02_LOCUS8547</name>
</gene>
<name>A0A7R8WFG0_9CRUS</name>
<comment type="pathway">
    <text evidence="9">Phospholipid metabolism.</text>
</comment>
<dbReference type="OrthoDB" id="7663182at2759"/>
<dbReference type="InterPro" id="IPR049941">
    <property type="entry name" value="LPLAT_7/PORCN-like"/>
</dbReference>
<sequence>MSLEDMIYVVCLLFSIGFGHFYREIRDPQKRRMVATFTGMILVLLVSGWDIIHPIIMILVNAAIVLKCPVKISQRVSFIFTFGYLMLYRVISWFGLPQPSDFNNCMVMMLALKLIGVASENQAYYEHLKKSQNPPPPSPSDGEVPLRKERIYLVLEKPPTFWDIWDYSFCYAGVLTGPYFKFRTYHDFIYKSHAYKAKHIPEVLNRIKYFPVFAAVFFIVSSYFPVEYALTEDFMTNQTFLYRIWYSNPVFLVFRMRFYVAFTLSELTLVMVGLGAYPAIAKSESAAGPTDVDALSRFDEREEGQEYDFNTVKNIDPWYSDFEPTVRGGMRFWNITVQHWLALNVYQKLKAPKPIRVAATMFVSSVWHGVHSGYYLSMLTVPFIMVVEDQWDRLVRRRLNRKVSDQWDRLVRRRLNQKGQYIYDWICWAFKMQWFGYMGMAFILLKASTTFLYWQSVFFYGHALIAVMYALGFQLTPFLRGGALDDKKAS</sequence>
<evidence type="ECO:0000256" key="3">
    <source>
        <dbReference type="ARBA" id="ARBA00010323"/>
    </source>
</evidence>
<evidence type="ECO:0000256" key="9">
    <source>
        <dbReference type="ARBA" id="ARBA00025707"/>
    </source>
</evidence>
<dbReference type="Pfam" id="PF03062">
    <property type="entry name" value="MBOAT"/>
    <property type="match status" value="1"/>
</dbReference>
<evidence type="ECO:0000256" key="5">
    <source>
        <dbReference type="ARBA" id="ARBA00022692"/>
    </source>
</evidence>
<evidence type="ECO:0000256" key="1">
    <source>
        <dbReference type="ARBA" id="ARBA00004141"/>
    </source>
</evidence>
<keyword evidence="5" id="KW-0812">Transmembrane</keyword>
<dbReference type="GO" id="GO:0006661">
    <property type="term" value="P:phosphatidylinositol biosynthetic process"/>
    <property type="evidence" value="ECO:0007669"/>
    <property type="project" value="TreeGrafter"/>
</dbReference>
<comment type="pathway">
    <text evidence="2">Lipid metabolism; phospholipid metabolism.</text>
</comment>
<dbReference type="GO" id="GO:0071617">
    <property type="term" value="F:lysophospholipid acyltransferase activity"/>
    <property type="evidence" value="ECO:0007669"/>
    <property type="project" value="TreeGrafter"/>
</dbReference>
<dbReference type="GO" id="GO:0044233">
    <property type="term" value="C:mitochondria-associated endoplasmic reticulum membrane contact site"/>
    <property type="evidence" value="ECO:0007669"/>
    <property type="project" value="TreeGrafter"/>
</dbReference>
<evidence type="ECO:0000256" key="8">
    <source>
        <dbReference type="ARBA" id="ARBA00023315"/>
    </source>
</evidence>
<dbReference type="GO" id="GO:0016020">
    <property type="term" value="C:membrane"/>
    <property type="evidence" value="ECO:0007669"/>
    <property type="project" value="UniProtKB-SubCell"/>
</dbReference>
<dbReference type="AlphaFoldDB" id="A0A7R8WFG0"/>